<sequence length="62" mass="7110">MTDTASARYRKLVWKYTGMGLNSFAPDLASARRRLPVASNLFPNSTFRVEERLFAPNRRHPA</sequence>
<accession>A0A2S6ACH3</accession>
<dbReference type="Proteomes" id="UP000239874">
    <property type="component" value="Unassembled WGS sequence"/>
</dbReference>
<evidence type="ECO:0000313" key="1">
    <source>
        <dbReference type="EMBL" id="PPJ31491.1"/>
    </source>
</evidence>
<dbReference type="OrthoDB" id="4465931at2"/>
<dbReference type="EMBL" id="PSZC01000041">
    <property type="protein sequence ID" value="PPJ31491.1"/>
    <property type="molecule type" value="Genomic_DNA"/>
</dbReference>
<dbReference type="RefSeq" id="WP_104379252.1">
    <property type="nucleotide sequence ID" value="NZ_PSZC01000041.1"/>
</dbReference>
<protein>
    <submittedName>
        <fullName evidence="1">Uncharacterized protein</fullName>
    </submittedName>
</protein>
<gene>
    <name evidence="1" type="ORF">C5E45_33315</name>
</gene>
<organism evidence="1 2">
    <name type="scientific">Nocardia nova</name>
    <dbReference type="NCBI Taxonomy" id="37330"/>
    <lineage>
        <taxon>Bacteria</taxon>
        <taxon>Bacillati</taxon>
        <taxon>Actinomycetota</taxon>
        <taxon>Actinomycetes</taxon>
        <taxon>Mycobacteriales</taxon>
        <taxon>Nocardiaceae</taxon>
        <taxon>Nocardia</taxon>
    </lineage>
</organism>
<reference evidence="1 2" key="1">
    <citation type="submission" date="2018-02" db="EMBL/GenBank/DDBJ databases">
        <title>8 Nocardia nova and 1 Nocardia cyriacigeorgica strain used for evolution to TMP-SMX.</title>
        <authorList>
            <person name="Mehta H."/>
            <person name="Weng J."/>
            <person name="Shamoo Y."/>
        </authorList>
    </citation>
    <scope>NUCLEOTIDE SEQUENCE [LARGE SCALE GENOMIC DNA]</scope>
    <source>
        <strain evidence="1 2">MDA3139</strain>
    </source>
</reference>
<evidence type="ECO:0000313" key="2">
    <source>
        <dbReference type="Proteomes" id="UP000239874"/>
    </source>
</evidence>
<name>A0A2S6ACH3_9NOCA</name>
<comment type="caution">
    <text evidence="1">The sequence shown here is derived from an EMBL/GenBank/DDBJ whole genome shotgun (WGS) entry which is preliminary data.</text>
</comment>
<dbReference type="AlphaFoldDB" id="A0A2S6ACH3"/>
<proteinExistence type="predicted"/>